<keyword evidence="9" id="KW-1185">Reference proteome</keyword>
<evidence type="ECO:0000313" key="9">
    <source>
        <dbReference type="Proteomes" id="UP001595386"/>
    </source>
</evidence>
<evidence type="ECO:0000256" key="1">
    <source>
        <dbReference type="ARBA" id="ARBA00004651"/>
    </source>
</evidence>
<proteinExistence type="predicted"/>
<dbReference type="PANTHER" id="PTHR30485">
    <property type="entry name" value="NI/FE-HYDROGENASE 1 B-TYPE CYTOCHROME SUBUNIT"/>
    <property type="match status" value="1"/>
</dbReference>
<keyword evidence="4 6" id="KW-1133">Transmembrane helix</keyword>
<evidence type="ECO:0000256" key="5">
    <source>
        <dbReference type="ARBA" id="ARBA00023136"/>
    </source>
</evidence>
<dbReference type="InterPro" id="IPR011577">
    <property type="entry name" value="Cyt_b561_bac/Ni-Hgenase"/>
</dbReference>
<evidence type="ECO:0000256" key="2">
    <source>
        <dbReference type="ARBA" id="ARBA00022475"/>
    </source>
</evidence>
<dbReference type="PANTHER" id="PTHR30485:SF2">
    <property type="entry name" value="BLL0597 PROTEIN"/>
    <property type="match status" value="1"/>
</dbReference>
<organism evidence="8 9">
    <name type="scientific">Halomonas tibetensis</name>
    <dbReference type="NCBI Taxonomy" id="2259590"/>
    <lineage>
        <taxon>Bacteria</taxon>
        <taxon>Pseudomonadati</taxon>
        <taxon>Pseudomonadota</taxon>
        <taxon>Gammaproteobacteria</taxon>
        <taxon>Oceanospirillales</taxon>
        <taxon>Halomonadaceae</taxon>
        <taxon>Halomonas</taxon>
    </lineage>
</organism>
<feature type="transmembrane region" description="Helical" evidence="6">
    <location>
        <begin position="208"/>
        <end position="226"/>
    </location>
</feature>
<feature type="transmembrane region" description="Helical" evidence="6">
    <location>
        <begin position="101"/>
        <end position="123"/>
    </location>
</feature>
<dbReference type="InterPro" id="IPR051542">
    <property type="entry name" value="Hydrogenase_cytochrome"/>
</dbReference>
<dbReference type="Proteomes" id="UP001595386">
    <property type="component" value="Unassembled WGS sequence"/>
</dbReference>
<accession>A0ABV7B7L4</accession>
<dbReference type="Gene3D" id="1.20.950.20">
    <property type="entry name" value="Transmembrane di-heme cytochromes, Chain C"/>
    <property type="match status" value="1"/>
</dbReference>
<comment type="caution">
    <text evidence="8">The sequence shown here is derived from an EMBL/GenBank/DDBJ whole genome shotgun (WGS) entry which is preliminary data.</text>
</comment>
<keyword evidence="3 6" id="KW-0812">Transmembrane</keyword>
<evidence type="ECO:0000259" key="7">
    <source>
        <dbReference type="Pfam" id="PF01292"/>
    </source>
</evidence>
<feature type="transmembrane region" description="Helical" evidence="6">
    <location>
        <begin position="151"/>
        <end position="169"/>
    </location>
</feature>
<feature type="transmembrane region" description="Helical" evidence="6">
    <location>
        <begin position="42"/>
        <end position="63"/>
    </location>
</feature>
<dbReference type="InterPro" id="IPR016174">
    <property type="entry name" value="Di-haem_cyt_TM"/>
</dbReference>
<dbReference type="SUPFAM" id="SSF81342">
    <property type="entry name" value="Transmembrane di-heme cytochromes"/>
    <property type="match status" value="1"/>
</dbReference>
<feature type="domain" description="Cytochrome b561 bacterial/Ni-hydrogenase" evidence="7">
    <location>
        <begin position="6"/>
        <end position="184"/>
    </location>
</feature>
<comment type="subcellular location">
    <subcellularLocation>
        <location evidence="1">Cell membrane</location>
        <topology evidence="1">Multi-pass membrane protein</topology>
    </subcellularLocation>
</comment>
<protein>
    <submittedName>
        <fullName evidence="8">Cytochrome b/b6 domain-containing protein</fullName>
    </submittedName>
</protein>
<evidence type="ECO:0000256" key="3">
    <source>
        <dbReference type="ARBA" id="ARBA00022692"/>
    </source>
</evidence>
<evidence type="ECO:0000256" key="4">
    <source>
        <dbReference type="ARBA" id="ARBA00022989"/>
    </source>
</evidence>
<gene>
    <name evidence="8" type="ORF">ACFODV_14560</name>
</gene>
<sequence length="228" mass="25327">MRRRNVWDIPVRLFHWGLVGAVGLSFYTMKTDGAPFIFPVDIHARTGYVLLGLLLFRWLWGLVGSQHARFRSFLYSPASMFDYARRMLRGHPPVFAGHNPLGGIMVVVMLLSLTFQAVSGLFLTDDIFFSAPLHDLVDRSTASTLAGLHHLNANFLVLLIAGHLLALVVHRLKGERLVGAMVTGRKALAGEPEDEPITEGQVRRIASTWLAVLVIVVAALPVLWLWNA</sequence>
<dbReference type="EMBL" id="JBHRSQ010000020">
    <property type="protein sequence ID" value="MFC2993243.1"/>
    <property type="molecule type" value="Genomic_DNA"/>
</dbReference>
<name>A0ABV7B7L4_9GAMM</name>
<evidence type="ECO:0000256" key="6">
    <source>
        <dbReference type="SAM" id="Phobius"/>
    </source>
</evidence>
<dbReference type="RefSeq" id="WP_379760682.1">
    <property type="nucleotide sequence ID" value="NZ_JBHRSQ010000020.1"/>
</dbReference>
<keyword evidence="2" id="KW-1003">Cell membrane</keyword>
<dbReference type="Pfam" id="PF01292">
    <property type="entry name" value="Ni_hydr_CYTB"/>
    <property type="match status" value="1"/>
</dbReference>
<reference evidence="9" key="1">
    <citation type="journal article" date="2019" name="Int. J. Syst. Evol. Microbiol.">
        <title>The Global Catalogue of Microorganisms (GCM) 10K type strain sequencing project: providing services to taxonomists for standard genome sequencing and annotation.</title>
        <authorList>
            <consortium name="The Broad Institute Genomics Platform"/>
            <consortium name="The Broad Institute Genome Sequencing Center for Infectious Disease"/>
            <person name="Wu L."/>
            <person name="Ma J."/>
        </authorList>
    </citation>
    <scope>NUCLEOTIDE SEQUENCE [LARGE SCALE GENOMIC DNA]</scope>
    <source>
        <strain evidence="9">KCTC 52660</strain>
    </source>
</reference>
<evidence type="ECO:0000313" key="8">
    <source>
        <dbReference type="EMBL" id="MFC2993243.1"/>
    </source>
</evidence>
<feature type="transmembrane region" description="Helical" evidence="6">
    <location>
        <begin position="12"/>
        <end position="30"/>
    </location>
</feature>
<keyword evidence="5 6" id="KW-0472">Membrane</keyword>